<dbReference type="PRINTS" id="PR00723">
    <property type="entry name" value="SUBTILISIN"/>
</dbReference>
<keyword evidence="8" id="KW-1185">Reference proteome</keyword>
<dbReference type="PROSITE" id="PS00137">
    <property type="entry name" value="SUBTILASE_HIS"/>
    <property type="match status" value="1"/>
</dbReference>
<evidence type="ECO:0000313" key="7">
    <source>
        <dbReference type="EMBL" id="VDO54205.1"/>
    </source>
</evidence>
<keyword evidence="4" id="KW-0720">Serine protease</keyword>
<dbReference type="GO" id="GO:0000139">
    <property type="term" value="C:Golgi membrane"/>
    <property type="evidence" value="ECO:0007669"/>
    <property type="project" value="TreeGrafter"/>
</dbReference>
<proteinExistence type="inferred from homology"/>
<evidence type="ECO:0000256" key="2">
    <source>
        <dbReference type="ARBA" id="ARBA00022670"/>
    </source>
</evidence>
<dbReference type="GO" id="GO:0005802">
    <property type="term" value="C:trans-Golgi network"/>
    <property type="evidence" value="ECO:0007669"/>
    <property type="project" value="TreeGrafter"/>
</dbReference>
<keyword evidence="2" id="KW-0645">Protease</keyword>
<dbReference type="InterPro" id="IPR036852">
    <property type="entry name" value="Peptidase_S8/S53_dom_sf"/>
</dbReference>
<protein>
    <recommendedName>
        <fullName evidence="6">Peptidase S8/S53 domain-containing protein</fullName>
    </recommendedName>
</protein>
<dbReference type="InterPro" id="IPR034182">
    <property type="entry name" value="Kexin/furin"/>
</dbReference>
<feature type="domain" description="Peptidase S8/S53" evidence="6">
    <location>
        <begin position="217"/>
        <end position="442"/>
    </location>
</feature>
<dbReference type="PROSITE" id="PS00136">
    <property type="entry name" value="SUBTILASE_ASP"/>
    <property type="match status" value="1"/>
</dbReference>
<comment type="caution">
    <text evidence="5">Lacks conserved residue(s) required for the propagation of feature annotation.</text>
</comment>
<accession>A0A183LEH5</accession>
<gene>
    <name evidence="7" type="ORF">SMRZ_LOCUS2200</name>
</gene>
<dbReference type="PANTHER" id="PTHR42884:SF14">
    <property type="entry name" value="NEUROENDOCRINE CONVERTASE 1"/>
    <property type="match status" value="1"/>
</dbReference>
<dbReference type="Pfam" id="PF00082">
    <property type="entry name" value="Peptidase_S8"/>
    <property type="match status" value="1"/>
</dbReference>
<evidence type="ECO:0000256" key="3">
    <source>
        <dbReference type="ARBA" id="ARBA00022801"/>
    </source>
</evidence>
<dbReference type="EMBL" id="UZAI01000548">
    <property type="protein sequence ID" value="VDO54205.1"/>
    <property type="molecule type" value="Genomic_DNA"/>
</dbReference>
<organism evidence="7 8">
    <name type="scientific">Schistosoma margrebowiei</name>
    <dbReference type="NCBI Taxonomy" id="48269"/>
    <lineage>
        <taxon>Eukaryota</taxon>
        <taxon>Metazoa</taxon>
        <taxon>Spiralia</taxon>
        <taxon>Lophotrochozoa</taxon>
        <taxon>Platyhelminthes</taxon>
        <taxon>Trematoda</taxon>
        <taxon>Digenea</taxon>
        <taxon>Strigeidida</taxon>
        <taxon>Schistosomatoidea</taxon>
        <taxon>Schistosomatidae</taxon>
        <taxon>Schistosoma</taxon>
    </lineage>
</organism>
<name>A0A183LEH5_9TREM</name>
<dbReference type="PANTHER" id="PTHR42884">
    <property type="entry name" value="PROPROTEIN CONVERTASE SUBTILISIN/KEXIN-RELATED"/>
    <property type="match status" value="1"/>
</dbReference>
<dbReference type="CDD" id="cd04059">
    <property type="entry name" value="Peptidases_S8_Protein_convertases_Kexins_Furin-like"/>
    <property type="match status" value="1"/>
</dbReference>
<dbReference type="InterPro" id="IPR000209">
    <property type="entry name" value="Peptidase_S8/S53_dom"/>
</dbReference>
<sequence length="451" mass="50093">MFQALQDLLKEEETTMEDNWKDIKEALTSTCQEVLLPAEEEIGKTRWKWIGHTLRKSSNCITRQALTYNLEEKRRRGRPKNTLRRIIEADMKRMNKNWKELERISQDRVGWRMLVQEIKPLKILNVQKRFTIYNSEFGANVAKSLKKTPLPKEMVTESDAEYNRQYIEYAKRIRSAVNVNDPAAYYVWQYLNDGNSVSPLIGLDINLYPIFLEGVTGKGTNVVILDDGLDTSHPDLQANYDETISVNMDRPQENGLSPRGPRKIIPENDGHGTRCAGLAGAVINNSFCSHGVAPKTKLGGIRMLTGPVTDFVEAKGLSYKVELINIFCSSWGPSDDGVTMDLPHKYAKDSLSHGLAKGRNGLGSIYIFASGNGGLSGDSCGADGFVSSPDVIAVSAVDNLGQKTMYSEPCSAIRVSVPVGGSPEMSDMNILVNNNNNNGFLSFNRAIVNYQ</sequence>
<evidence type="ECO:0000313" key="8">
    <source>
        <dbReference type="Proteomes" id="UP000277204"/>
    </source>
</evidence>
<keyword evidence="3" id="KW-0378">Hydrolase</keyword>
<evidence type="ECO:0000256" key="4">
    <source>
        <dbReference type="ARBA" id="ARBA00022825"/>
    </source>
</evidence>
<dbReference type="SUPFAM" id="SSF52743">
    <property type="entry name" value="Subtilisin-like"/>
    <property type="match status" value="1"/>
</dbReference>
<dbReference type="PROSITE" id="PS51892">
    <property type="entry name" value="SUBTILASE"/>
    <property type="match status" value="1"/>
</dbReference>
<dbReference type="Proteomes" id="UP000277204">
    <property type="component" value="Unassembled WGS sequence"/>
</dbReference>
<dbReference type="GO" id="GO:0004252">
    <property type="term" value="F:serine-type endopeptidase activity"/>
    <property type="evidence" value="ECO:0007669"/>
    <property type="project" value="InterPro"/>
</dbReference>
<evidence type="ECO:0000256" key="5">
    <source>
        <dbReference type="PROSITE-ProRule" id="PRU01240"/>
    </source>
</evidence>
<dbReference type="GO" id="GO:0016485">
    <property type="term" value="P:protein processing"/>
    <property type="evidence" value="ECO:0007669"/>
    <property type="project" value="TreeGrafter"/>
</dbReference>
<dbReference type="InterPro" id="IPR015500">
    <property type="entry name" value="Peptidase_S8_subtilisin-rel"/>
</dbReference>
<comment type="similarity">
    <text evidence="1">Belongs to the peptidase S8 family. Furin subfamily.</text>
</comment>
<dbReference type="STRING" id="48269.A0A183LEH5"/>
<evidence type="ECO:0000256" key="1">
    <source>
        <dbReference type="ARBA" id="ARBA00005325"/>
    </source>
</evidence>
<dbReference type="Gene3D" id="3.40.50.200">
    <property type="entry name" value="Peptidase S8/S53 domain"/>
    <property type="match status" value="1"/>
</dbReference>
<dbReference type="InterPro" id="IPR022398">
    <property type="entry name" value="Peptidase_S8_His-AS"/>
</dbReference>
<reference evidence="7 8" key="1">
    <citation type="submission" date="2018-11" db="EMBL/GenBank/DDBJ databases">
        <authorList>
            <consortium name="Pathogen Informatics"/>
        </authorList>
    </citation>
    <scope>NUCLEOTIDE SEQUENCE [LARGE SCALE GENOMIC DNA]</scope>
    <source>
        <strain evidence="7 8">Zambia</strain>
    </source>
</reference>
<dbReference type="InterPro" id="IPR023827">
    <property type="entry name" value="Peptidase_S8_Asp-AS"/>
</dbReference>
<evidence type="ECO:0000259" key="6">
    <source>
        <dbReference type="Pfam" id="PF00082"/>
    </source>
</evidence>
<dbReference type="AlphaFoldDB" id="A0A183LEH5"/>